<evidence type="ECO:0000313" key="2">
    <source>
        <dbReference type="Proteomes" id="UP001236507"/>
    </source>
</evidence>
<comment type="caution">
    <text evidence="1">The sequence shown here is derived from an EMBL/GenBank/DDBJ whole genome shotgun (WGS) entry which is preliminary data.</text>
</comment>
<organism evidence="1 2">
    <name type="scientific">Flectobacillus roseus</name>
    <dbReference type="NCBI Taxonomy" id="502259"/>
    <lineage>
        <taxon>Bacteria</taxon>
        <taxon>Pseudomonadati</taxon>
        <taxon>Bacteroidota</taxon>
        <taxon>Cytophagia</taxon>
        <taxon>Cytophagales</taxon>
        <taxon>Flectobacillaceae</taxon>
        <taxon>Flectobacillus</taxon>
    </lineage>
</organism>
<sequence length="163" mass="18863">MGLDIGLKLNKEIASDKLRNQFYKWSTENTSDDIYCLSRGYCNLVMSKHYADSEPLITELNKVLEADCSFIQEPKVNHCEEDDETKFQFGWISSTQFLDNLKYVKSLIQNKSDFSSRMNLNDEWKYYFGGQDEDCFSQDIDNLIEVIEIGNLQGVTKICYSVG</sequence>
<dbReference type="EMBL" id="JASHIF010000024">
    <property type="protein sequence ID" value="MDI9861922.1"/>
    <property type="molecule type" value="Genomic_DNA"/>
</dbReference>
<keyword evidence="2" id="KW-1185">Reference proteome</keyword>
<evidence type="ECO:0000313" key="1">
    <source>
        <dbReference type="EMBL" id="MDI9861922.1"/>
    </source>
</evidence>
<proteinExistence type="predicted"/>
<protein>
    <submittedName>
        <fullName evidence="1">Uncharacterized protein</fullName>
    </submittedName>
</protein>
<reference evidence="1 2" key="1">
    <citation type="submission" date="2023-05" db="EMBL/GenBank/DDBJ databases">
        <title>Novel species of genus Flectobacillus isolated from stream in China.</title>
        <authorList>
            <person name="Lu H."/>
        </authorList>
    </citation>
    <scope>NUCLEOTIDE SEQUENCE [LARGE SCALE GENOMIC DNA]</scope>
    <source>
        <strain evidence="1 2">KCTC 42575</strain>
    </source>
</reference>
<gene>
    <name evidence="1" type="ORF">QM524_22055</name>
</gene>
<accession>A0ABT6YE97</accession>
<dbReference type="RefSeq" id="WP_283346257.1">
    <property type="nucleotide sequence ID" value="NZ_JASHIF010000024.1"/>
</dbReference>
<name>A0ABT6YE97_9BACT</name>
<dbReference type="Proteomes" id="UP001236507">
    <property type="component" value="Unassembled WGS sequence"/>
</dbReference>